<organism evidence="1">
    <name type="scientific">Gasterosteus aculeatus</name>
    <name type="common">Three-spined stickleback</name>
    <dbReference type="NCBI Taxonomy" id="69293"/>
    <lineage>
        <taxon>Eukaryota</taxon>
        <taxon>Metazoa</taxon>
        <taxon>Chordata</taxon>
        <taxon>Craniata</taxon>
        <taxon>Vertebrata</taxon>
        <taxon>Euteleostomi</taxon>
        <taxon>Actinopterygii</taxon>
        <taxon>Neopterygii</taxon>
        <taxon>Teleostei</taxon>
        <taxon>Neoteleostei</taxon>
        <taxon>Acanthomorphata</taxon>
        <taxon>Eupercaria</taxon>
        <taxon>Perciformes</taxon>
        <taxon>Cottioidei</taxon>
        <taxon>Gasterosteales</taxon>
        <taxon>Gasterosteidae</taxon>
        <taxon>Gasterosteus</taxon>
    </lineage>
</organism>
<proteinExistence type="predicted"/>
<protein>
    <submittedName>
        <fullName evidence="1">Solute carrier family 25 member 4</fullName>
    </submittedName>
</protein>
<dbReference type="AlphaFoldDB" id="G3Q0R7"/>
<accession>G3Q0R7</accession>
<reference evidence="1" key="2">
    <citation type="submission" date="2024-04" db="UniProtKB">
        <authorList>
            <consortium name="Ensembl"/>
        </authorList>
    </citation>
    <scope>IDENTIFICATION</scope>
</reference>
<dbReference type="Bgee" id="ENSGACG00000017708">
    <property type="expression patterns" value="Expressed in zone of skin and 3 other cell types or tissues"/>
</dbReference>
<dbReference type="Ensembl" id="ENSGACT00000023508.1">
    <property type="protein sequence ID" value="ENSGACP00000023462.1"/>
    <property type="gene ID" value="ENSGACG00000017708.1"/>
</dbReference>
<evidence type="ECO:0000313" key="1">
    <source>
        <dbReference type="Ensembl" id="ENSGACP00000023462.1"/>
    </source>
</evidence>
<name>G3Q0R7_GASAC</name>
<reference evidence="1" key="1">
    <citation type="submission" date="2006-01" db="EMBL/GenBank/DDBJ databases">
        <authorList>
            <person name="Lindblad-Toh K."/>
            <person name="Mauceli E."/>
            <person name="Grabherr M."/>
            <person name="Chang J.L."/>
            <person name="Lander E.S."/>
        </authorList>
    </citation>
    <scope>NUCLEOTIDE SEQUENCE [LARGE SCALE GENOMIC DNA]</scope>
</reference>
<sequence length="123" mass="14601">MLRHGQRYAARSQEHAHLHHLDDCPDCHRCSRYCLVPLRHRQTSYDDAVWTQRSRHHVQGHHRLLEEDPQGRRGESLLQGCLVQRDQRHGRRLCVGAVRRDQEVHINFVISLVHKESLHLFKS</sequence>